<evidence type="ECO:0000256" key="4">
    <source>
        <dbReference type="ARBA" id="ARBA00022692"/>
    </source>
</evidence>
<proteinExistence type="predicted"/>
<keyword evidence="5 9" id="KW-1133">Transmembrane helix</keyword>
<keyword evidence="7" id="KW-0793">Thylakoid</keyword>
<dbReference type="AlphaFoldDB" id="A0A7D7QNL3"/>
<dbReference type="EMBL" id="CP054698">
    <property type="protein sequence ID" value="QMS91784.1"/>
    <property type="molecule type" value="Genomic_DNA"/>
</dbReference>
<evidence type="ECO:0000256" key="5">
    <source>
        <dbReference type="ARBA" id="ARBA00022989"/>
    </source>
</evidence>
<comment type="subcellular location">
    <subcellularLocation>
        <location evidence="1">Cellular thylakoid membrane</location>
        <topology evidence="1">Multi-pass membrane protein</topology>
    </subcellularLocation>
</comment>
<name>A0A7D7QNL3_9NOSO</name>
<evidence type="ECO:0000256" key="1">
    <source>
        <dbReference type="ARBA" id="ARBA00004636"/>
    </source>
</evidence>
<dbReference type="GO" id="GO:0009767">
    <property type="term" value="P:photosynthetic electron transport chain"/>
    <property type="evidence" value="ECO:0007669"/>
    <property type="project" value="InterPro"/>
</dbReference>
<accession>A0A7D7QNL3</accession>
<feature type="transmembrane region" description="Helical" evidence="9">
    <location>
        <begin position="91"/>
        <end position="116"/>
    </location>
</feature>
<evidence type="ECO:0000256" key="7">
    <source>
        <dbReference type="ARBA" id="ARBA00023078"/>
    </source>
</evidence>
<dbReference type="KEGG" id="ned:HUN01_30860"/>
<dbReference type="SUPFAM" id="SSF161077">
    <property type="entry name" value="Photosystem II antenna protein-like"/>
    <property type="match status" value="1"/>
</dbReference>
<organism evidence="10 11">
    <name type="scientific">Nostoc edaphicum CCNP1411</name>
    <dbReference type="NCBI Taxonomy" id="1472755"/>
    <lineage>
        <taxon>Bacteria</taxon>
        <taxon>Bacillati</taxon>
        <taxon>Cyanobacteriota</taxon>
        <taxon>Cyanophyceae</taxon>
        <taxon>Nostocales</taxon>
        <taxon>Nostocaceae</taxon>
        <taxon>Nostoc</taxon>
    </lineage>
</organism>
<keyword evidence="6" id="KW-0157">Chromophore</keyword>
<gene>
    <name evidence="10" type="ORF">HUN01_30860</name>
</gene>
<feature type="transmembrane region" description="Helical" evidence="9">
    <location>
        <begin position="256"/>
        <end position="277"/>
    </location>
</feature>
<keyword evidence="11" id="KW-1185">Reference proteome</keyword>
<dbReference type="InterPro" id="IPR000932">
    <property type="entry name" value="PS_antenna-like"/>
</dbReference>
<evidence type="ECO:0000256" key="8">
    <source>
        <dbReference type="ARBA" id="ARBA00023136"/>
    </source>
</evidence>
<feature type="transmembrane region" description="Helical" evidence="9">
    <location>
        <begin position="150"/>
        <end position="171"/>
    </location>
</feature>
<evidence type="ECO:0000256" key="6">
    <source>
        <dbReference type="ARBA" id="ARBA00022991"/>
    </source>
</evidence>
<dbReference type="NCBIfam" id="TIGR03041">
    <property type="entry name" value="PS_antenn_a_b"/>
    <property type="match status" value="1"/>
</dbReference>
<evidence type="ECO:0000256" key="3">
    <source>
        <dbReference type="ARBA" id="ARBA00022531"/>
    </source>
</evidence>
<feature type="transmembrane region" description="Helical" evidence="9">
    <location>
        <begin position="36"/>
        <end position="55"/>
    </location>
</feature>
<dbReference type="RefSeq" id="WP_181929353.1">
    <property type="nucleotide sequence ID" value="NZ_CP054698.1"/>
</dbReference>
<reference evidence="11" key="1">
    <citation type="submission" date="2020-06" db="EMBL/GenBank/DDBJ databases">
        <title>Nostoc edaphicum CCNP1411 genome.</title>
        <authorList>
            <person name="Fidor A."/>
            <person name="Grabski M."/>
            <person name="Gawor J."/>
            <person name="Gromadka R."/>
            <person name="Wegrzyn G."/>
            <person name="Mazur-Marzec H."/>
        </authorList>
    </citation>
    <scope>NUCLEOTIDE SEQUENCE [LARGE SCALE GENOMIC DNA]</scope>
    <source>
        <strain evidence="11">CCNP1411</strain>
    </source>
</reference>
<keyword evidence="4 9" id="KW-0812">Transmembrane</keyword>
<dbReference type="Pfam" id="PF00421">
    <property type="entry name" value="PSII"/>
    <property type="match status" value="1"/>
</dbReference>
<feature type="transmembrane region" description="Helical" evidence="9">
    <location>
        <begin position="297"/>
        <end position="314"/>
    </location>
</feature>
<dbReference type="GO" id="GO:0009521">
    <property type="term" value="C:photosystem"/>
    <property type="evidence" value="ECO:0007669"/>
    <property type="project" value="InterPro"/>
</dbReference>
<evidence type="ECO:0000256" key="2">
    <source>
        <dbReference type="ARBA" id="ARBA00022494"/>
    </source>
</evidence>
<protein>
    <submittedName>
        <fullName evidence="10">Chlorophyll a/b binding light-harvesting protein</fullName>
    </submittedName>
</protein>
<evidence type="ECO:0000256" key="9">
    <source>
        <dbReference type="SAM" id="Phobius"/>
    </source>
</evidence>
<dbReference type="GO" id="GO:0016168">
    <property type="term" value="F:chlorophyll binding"/>
    <property type="evidence" value="ECO:0007669"/>
    <property type="project" value="UniProtKB-KW"/>
</dbReference>
<keyword evidence="2" id="KW-0148">Chlorophyll</keyword>
<evidence type="ECO:0000313" key="11">
    <source>
        <dbReference type="Proteomes" id="UP000514713"/>
    </source>
</evidence>
<keyword evidence="8 9" id="KW-0472">Membrane</keyword>
<dbReference type="GO" id="GO:0031676">
    <property type="term" value="C:plasma membrane-derived thylakoid membrane"/>
    <property type="evidence" value="ECO:0007669"/>
    <property type="project" value="UniProtKB-SubCell"/>
</dbReference>
<keyword evidence="3" id="KW-0602">Photosynthesis</keyword>
<feature type="transmembrane region" description="Helical" evidence="9">
    <location>
        <begin position="222"/>
        <end position="244"/>
    </location>
</feature>
<dbReference type="Proteomes" id="UP000514713">
    <property type="component" value="Chromosome"/>
</dbReference>
<evidence type="ECO:0000313" key="10">
    <source>
        <dbReference type="EMBL" id="QMS91784.1"/>
    </source>
</evidence>
<sequence length="323" mass="35415">MTITTDRTLAADTNLLWLVGNARLIDLSGQLLGAHIAHAGLIMFWVGAITISEVTRFVPSIPMYEQGLTLLPHLATLGWGVGAGGEVVDTYPYFVIGILHLVASAVLGAGGLFHVFRAPAILYNAGGQTARFHYEWNDPKQLGLILGHHLIILGLGAFLLVLKAMFFGGIYDTNFGNIRLISNPNLNPEIIFGYLVGLKDGNWIPLGMASVDNLEDVIGGHIWIGFILIAGGVWHILVQPFSWIRRILPIDNGEEILSYSLLGLALMAWISAAFVGYNTTVFPIEFYGSERLGLADIQFFLGVVAFLGYVWHSWRSSRQVKTR</sequence>
<dbReference type="InterPro" id="IPR036001">
    <property type="entry name" value="PS_II_antenna-like_sf"/>
</dbReference>